<comment type="caution">
    <text evidence="1">The sequence shown here is derived from an EMBL/GenBank/DDBJ whole genome shotgun (WGS) entry which is preliminary data.</text>
</comment>
<evidence type="ECO:0008006" key="3">
    <source>
        <dbReference type="Google" id="ProtNLM"/>
    </source>
</evidence>
<dbReference type="EMBL" id="BMZN01000002">
    <property type="protein sequence ID" value="GHC42583.1"/>
    <property type="molecule type" value="Genomic_DNA"/>
</dbReference>
<proteinExistence type="predicted"/>
<dbReference type="Proteomes" id="UP000608923">
    <property type="component" value="Unassembled WGS sequence"/>
</dbReference>
<name>A0A8H9IGK4_9BURK</name>
<evidence type="ECO:0000313" key="1">
    <source>
        <dbReference type="EMBL" id="GHC42583.1"/>
    </source>
</evidence>
<sequence length="143" mass="16150">MKIRFSIASITFIIIQFFSLTSPAYAAASFWTGLQTIKLTSLGMHQFSYNPIQLGHTIPAGAKIHRIEAHMEGDQIDRIASQTYVCWNGTTQCVQMYGKHLTTRFFNDFDASKPIYVVVRVDNFGGLYPPAFSPTSVTVYYTY</sequence>
<organism evidence="1 2">
    <name type="scientific">Alcaligenes pakistanensis</name>
    <dbReference type="NCBI Taxonomy" id="1482717"/>
    <lineage>
        <taxon>Bacteria</taxon>
        <taxon>Pseudomonadati</taxon>
        <taxon>Pseudomonadota</taxon>
        <taxon>Betaproteobacteria</taxon>
        <taxon>Burkholderiales</taxon>
        <taxon>Alcaligenaceae</taxon>
        <taxon>Alcaligenes</taxon>
    </lineage>
</organism>
<evidence type="ECO:0000313" key="2">
    <source>
        <dbReference type="Proteomes" id="UP000608923"/>
    </source>
</evidence>
<gene>
    <name evidence="1" type="ORF">GCM10010096_11770</name>
</gene>
<protein>
    <recommendedName>
        <fullName evidence="3">Flagellar protein FlhE</fullName>
    </recommendedName>
</protein>
<reference evidence="2" key="1">
    <citation type="journal article" date="2019" name="Int. J. Syst. Evol. Microbiol.">
        <title>The Global Catalogue of Microorganisms (GCM) 10K type strain sequencing project: providing services to taxonomists for standard genome sequencing and annotation.</title>
        <authorList>
            <consortium name="The Broad Institute Genomics Platform"/>
            <consortium name="The Broad Institute Genome Sequencing Center for Infectious Disease"/>
            <person name="Wu L."/>
            <person name="Ma J."/>
        </authorList>
    </citation>
    <scope>NUCLEOTIDE SEQUENCE [LARGE SCALE GENOMIC DNA]</scope>
    <source>
        <strain evidence="2">KCTC 42083</strain>
    </source>
</reference>
<dbReference type="AlphaFoldDB" id="A0A8H9IGK4"/>
<accession>A0A8H9IGK4</accession>
<keyword evidence="2" id="KW-1185">Reference proteome</keyword>